<protein>
    <submittedName>
        <fullName evidence="1">Uncharacterized protein</fullName>
    </submittedName>
</protein>
<comment type="caution">
    <text evidence="1">The sequence shown here is derived from an EMBL/GenBank/DDBJ whole genome shotgun (WGS) entry which is preliminary data.</text>
</comment>
<reference evidence="1 2" key="1">
    <citation type="submission" date="2020-03" db="EMBL/GenBank/DDBJ databases">
        <title>Sequencing the genomes of 1000 actinobacteria strains.</title>
        <authorList>
            <person name="Klenk H.-P."/>
        </authorList>
    </citation>
    <scope>NUCLEOTIDE SEQUENCE [LARGE SCALE GENOMIC DNA]</scope>
    <source>
        <strain evidence="1 2">DSM 45685</strain>
    </source>
</reference>
<dbReference type="AlphaFoldDB" id="A0A7X5UST4"/>
<evidence type="ECO:0000313" key="2">
    <source>
        <dbReference type="Proteomes" id="UP000545493"/>
    </source>
</evidence>
<gene>
    <name evidence="1" type="ORF">FHU38_003581</name>
</gene>
<sequence>MDSQMCGFVPLREGIADDPRWWIPLTADAAVKLRLYGEHRIDPACLLGVLARPRFEAWTGVTFGPMQSVEWLNLWLSCVFETGLCAISVERSAIDAGLIEPMFEKATTAVPGDRELAYLTWRAVGHTSSGGRIMEVGVIGHGDSGADLATRVAGEVRVWSERHRNREVWFEIPASAAGSTDPALCRFFLDRPHRPITVGWR</sequence>
<accession>A0A7X5UST4</accession>
<proteinExistence type="predicted"/>
<dbReference type="Proteomes" id="UP000545493">
    <property type="component" value="Unassembled WGS sequence"/>
</dbReference>
<evidence type="ECO:0000313" key="1">
    <source>
        <dbReference type="EMBL" id="NIJ13237.1"/>
    </source>
</evidence>
<keyword evidence="2" id="KW-1185">Reference proteome</keyword>
<organism evidence="1 2">
    <name type="scientific">Saccharomonospora amisosensis</name>
    <dbReference type="NCBI Taxonomy" id="1128677"/>
    <lineage>
        <taxon>Bacteria</taxon>
        <taxon>Bacillati</taxon>
        <taxon>Actinomycetota</taxon>
        <taxon>Actinomycetes</taxon>
        <taxon>Pseudonocardiales</taxon>
        <taxon>Pseudonocardiaceae</taxon>
        <taxon>Saccharomonospora</taxon>
    </lineage>
</organism>
<name>A0A7X5UST4_9PSEU</name>
<dbReference type="EMBL" id="JAAOYM010000001">
    <property type="protein sequence ID" value="NIJ13237.1"/>
    <property type="molecule type" value="Genomic_DNA"/>
</dbReference>